<name>A0A9D4HB31_DREPO</name>
<comment type="caution">
    <text evidence="2">The sequence shown here is derived from an EMBL/GenBank/DDBJ whole genome shotgun (WGS) entry which is preliminary data.</text>
</comment>
<evidence type="ECO:0000313" key="3">
    <source>
        <dbReference type="Proteomes" id="UP000828390"/>
    </source>
</evidence>
<feature type="chain" id="PRO_5038972741" description="Secreted protein" evidence="1">
    <location>
        <begin position="24"/>
        <end position="70"/>
    </location>
</feature>
<accession>A0A9D4HB31</accession>
<protein>
    <recommendedName>
        <fullName evidence="4">Secreted protein</fullName>
    </recommendedName>
</protein>
<evidence type="ECO:0008006" key="4">
    <source>
        <dbReference type="Google" id="ProtNLM"/>
    </source>
</evidence>
<gene>
    <name evidence="2" type="ORF">DPMN_130492</name>
</gene>
<reference evidence="2" key="2">
    <citation type="submission" date="2020-11" db="EMBL/GenBank/DDBJ databases">
        <authorList>
            <person name="McCartney M.A."/>
            <person name="Auch B."/>
            <person name="Kono T."/>
            <person name="Mallez S."/>
            <person name="Becker A."/>
            <person name="Gohl D.M."/>
            <person name="Silverstein K.A.T."/>
            <person name="Koren S."/>
            <person name="Bechman K.B."/>
            <person name="Herman A."/>
            <person name="Abrahante J.E."/>
            <person name="Garbe J."/>
        </authorList>
    </citation>
    <scope>NUCLEOTIDE SEQUENCE</scope>
    <source>
        <strain evidence="2">Duluth1</strain>
        <tissue evidence="2">Whole animal</tissue>
    </source>
</reference>
<dbReference type="Proteomes" id="UP000828390">
    <property type="component" value="Unassembled WGS sequence"/>
</dbReference>
<dbReference type="AlphaFoldDB" id="A0A9D4HB31"/>
<sequence>MGCVFCNVIQKVLLCLTSEAAEAACVRYLVKSNTVLEKTAHKSSLSVGLRTFFAAVLDPWFLRCLHILQI</sequence>
<evidence type="ECO:0000313" key="2">
    <source>
        <dbReference type="EMBL" id="KAH3828512.1"/>
    </source>
</evidence>
<feature type="signal peptide" evidence="1">
    <location>
        <begin position="1"/>
        <end position="23"/>
    </location>
</feature>
<dbReference type="EMBL" id="JAIWYP010000005">
    <property type="protein sequence ID" value="KAH3828512.1"/>
    <property type="molecule type" value="Genomic_DNA"/>
</dbReference>
<proteinExistence type="predicted"/>
<keyword evidence="1" id="KW-0732">Signal</keyword>
<organism evidence="2 3">
    <name type="scientific">Dreissena polymorpha</name>
    <name type="common">Zebra mussel</name>
    <name type="synonym">Mytilus polymorpha</name>
    <dbReference type="NCBI Taxonomy" id="45954"/>
    <lineage>
        <taxon>Eukaryota</taxon>
        <taxon>Metazoa</taxon>
        <taxon>Spiralia</taxon>
        <taxon>Lophotrochozoa</taxon>
        <taxon>Mollusca</taxon>
        <taxon>Bivalvia</taxon>
        <taxon>Autobranchia</taxon>
        <taxon>Heteroconchia</taxon>
        <taxon>Euheterodonta</taxon>
        <taxon>Imparidentia</taxon>
        <taxon>Neoheterodontei</taxon>
        <taxon>Myida</taxon>
        <taxon>Dreissenoidea</taxon>
        <taxon>Dreissenidae</taxon>
        <taxon>Dreissena</taxon>
    </lineage>
</organism>
<reference evidence="2" key="1">
    <citation type="journal article" date="2019" name="bioRxiv">
        <title>The Genome of the Zebra Mussel, Dreissena polymorpha: A Resource for Invasive Species Research.</title>
        <authorList>
            <person name="McCartney M.A."/>
            <person name="Auch B."/>
            <person name="Kono T."/>
            <person name="Mallez S."/>
            <person name="Zhang Y."/>
            <person name="Obille A."/>
            <person name="Becker A."/>
            <person name="Abrahante J.E."/>
            <person name="Garbe J."/>
            <person name="Badalamenti J.P."/>
            <person name="Herman A."/>
            <person name="Mangelson H."/>
            <person name="Liachko I."/>
            <person name="Sullivan S."/>
            <person name="Sone E.D."/>
            <person name="Koren S."/>
            <person name="Silverstein K.A.T."/>
            <person name="Beckman K.B."/>
            <person name="Gohl D.M."/>
        </authorList>
    </citation>
    <scope>NUCLEOTIDE SEQUENCE</scope>
    <source>
        <strain evidence="2">Duluth1</strain>
        <tissue evidence="2">Whole animal</tissue>
    </source>
</reference>
<evidence type="ECO:0000256" key="1">
    <source>
        <dbReference type="SAM" id="SignalP"/>
    </source>
</evidence>
<keyword evidence="3" id="KW-1185">Reference proteome</keyword>